<dbReference type="SUPFAM" id="SSF82185">
    <property type="entry name" value="Histone H3 K4-specific methyltransferase SET7/9 N-terminal domain"/>
    <property type="match status" value="2"/>
</dbReference>
<keyword evidence="3" id="KW-1185">Reference proteome</keyword>
<feature type="chain" id="PRO_5040884563" description="MORN repeat variant" evidence="1">
    <location>
        <begin position="26"/>
        <end position="202"/>
    </location>
</feature>
<dbReference type="PROSITE" id="PS51257">
    <property type="entry name" value="PROKAR_LIPOPROTEIN"/>
    <property type="match status" value="1"/>
</dbReference>
<comment type="caution">
    <text evidence="2">The sequence shown here is derived from an EMBL/GenBank/DDBJ whole genome shotgun (WGS) entry which is preliminary data.</text>
</comment>
<dbReference type="Proteomes" id="UP001139193">
    <property type="component" value="Unassembled WGS sequence"/>
</dbReference>
<evidence type="ECO:0000256" key="1">
    <source>
        <dbReference type="SAM" id="SignalP"/>
    </source>
</evidence>
<feature type="signal peptide" evidence="1">
    <location>
        <begin position="1"/>
        <end position="25"/>
    </location>
</feature>
<evidence type="ECO:0008006" key="4">
    <source>
        <dbReference type="Google" id="ProtNLM"/>
    </source>
</evidence>
<name>A0A9X1VGU3_9BACT</name>
<reference evidence="2" key="1">
    <citation type="submission" date="2022-03" db="EMBL/GenBank/DDBJ databases">
        <title>Bacterial whole genome sequence for Hymenobacter sp. DH14.</title>
        <authorList>
            <person name="Le V."/>
        </authorList>
    </citation>
    <scope>NUCLEOTIDE SEQUENCE</scope>
    <source>
        <strain evidence="2">DH14</strain>
    </source>
</reference>
<gene>
    <name evidence="2" type="ORF">MON38_13205</name>
</gene>
<evidence type="ECO:0000313" key="3">
    <source>
        <dbReference type="Proteomes" id="UP001139193"/>
    </source>
</evidence>
<keyword evidence="1" id="KW-0732">Signal</keyword>
<dbReference type="AlphaFoldDB" id="A0A9X1VGU3"/>
<dbReference type="Pfam" id="PF07661">
    <property type="entry name" value="MORN_2"/>
    <property type="match status" value="2"/>
</dbReference>
<proteinExistence type="predicted"/>
<dbReference type="RefSeq" id="WP_241936644.1">
    <property type="nucleotide sequence ID" value="NZ_JALBGC010000003.1"/>
</dbReference>
<organism evidence="2 3">
    <name type="scientific">Hymenobacter cyanobacteriorum</name>
    <dbReference type="NCBI Taxonomy" id="2926463"/>
    <lineage>
        <taxon>Bacteria</taxon>
        <taxon>Pseudomonadati</taxon>
        <taxon>Bacteroidota</taxon>
        <taxon>Cytophagia</taxon>
        <taxon>Cytophagales</taxon>
        <taxon>Hymenobacteraceae</taxon>
        <taxon>Hymenobacter</taxon>
    </lineage>
</organism>
<dbReference type="EMBL" id="JALBGC010000003">
    <property type="protein sequence ID" value="MCI1188383.1"/>
    <property type="molecule type" value="Genomic_DNA"/>
</dbReference>
<dbReference type="InterPro" id="IPR011652">
    <property type="entry name" value="MORN_2"/>
</dbReference>
<protein>
    <recommendedName>
        <fullName evidence="4">MORN repeat variant</fullName>
    </recommendedName>
</protein>
<dbReference type="Gene3D" id="3.90.930.1">
    <property type="match status" value="2"/>
</dbReference>
<accession>A0A9X1VGU3</accession>
<sequence>MRASHLLLLLVVSALLGSCANSRFATAPPAWAFWKTNRFDRHGLETGRWRTYYDDAKKQPYTAGRYRHGRPVKTFQYYDPTGKLDRTETYSQDGYCEVSYWHPGGQLARRGPAQWVTGRGKAPRFYWYGTWTSYEPDGQVSAVQTYVDGAITRAETYEKGQLTQVEIFEHNKRSRVETYSNGQLIKVESFEKGLRVGTTSTL</sequence>
<evidence type="ECO:0000313" key="2">
    <source>
        <dbReference type="EMBL" id="MCI1188383.1"/>
    </source>
</evidence>